<feature type="transmembrane region" description="Helical" evidence="6">
    <location>
        <begin position="275"/>
        <end position="298"/>
    </location>
</feature>
<evidence type="ECO:0000256" key="5">
    <source>
        <dbReference type="ARBA" id="ARBA00023136"/>
    </source>
</evidence>
<evidence type="ECO:0000256" key="1">
    <source>
        <dbReference type="ARBA" id="ARBA00004651"/>
    </source>
</evidence>
<protein>
    <recommendedName>
        <fullName evidence="9">Polysaccharide biosynthesis protein</fullName>
    </recommendedName>
</protein>
<accession>A0A679HHK8</accession>
<evidence type="ECO:0000313" key="8">
    <source>
        <dbReference type="Proteomes" id="UP000500882"/>
    </source>
</evidence>
<feature type="transmembrane region" description="Helical" evidence="6">
    <location>
        <begin position="403"/>
        <end position="421"/>
    </location>
</feature>
<keyword evidence="2" id="KW-1003">Cell membrane</keyword>
<keyword evidence="3 6" id="KW-0812">Transmembrane</keyword>
<reference evidence="7 8" key="1">
    <citation type="submission" date="2020-02" db="EMBL/GenBank/DDBJ databases">
        <title>Whole-genome sequencing and comparative analysis of the genomes of Bacteroides thetaiotaomicron and Escherichia coli isolated from a healthy resident in Vietnam.</title>
        <authorList>
            <person name="Mohsin M."/>
            <person name="Tanaka K."/>
            <person name="Kawahara R."/>
            <person name="Kondo S."/>
            <person name="Noguchi H."/>
            <person name="Motooka D."/>
            <person name="Nakamura S."/>
            <person name="Khong D.T."/>
            <person name="Nguyen T.N."/>
            <person name="Tran H.T."/>
            <person name="Yamamoto Y."/>
        </authorList>
    </citation>
    <scope>NUCLEOTIDE SEQUENCE [LARGE SCALE GENOMIC DNA]</scope>
    <source>
        <strain evidence="7 8">F9-2</strain>
    </source>
</reference>
<sequence>MSVSTYGAWLATGNVVAMLGLLESGFASVITQKLSTAIAQKDEEKFRKLAGANILTAIFLAVVIFVLGISISPFITDWINVTGDIASDIRVSYIIALASSCIGLMVSLFGAFPQVWQDTKNVGMINTFVNIISIVSLIVALLCGCEVMSIAISYLVRSLLNLTLQGSWIIRNWKKKNIATPIIEVQESVLLAKQCAYPFLSKLSGVLMNNTQSFILAHFMNPVLAVIYDLTAKICYVACSFVSMTNGSFFALFSLTMASKDQKKIESVLTTTTNFFLISLAIVGLYSICFTEPIARYWVGLDKFGGTWLLVVIVVAKLIYQMKGYCNNILYSGGLINKSAKLDIMCMSLYVLLLLAIIKTMQEYAIPLATIGSSLFFIGWYVRLMAVKLSLNVSILLKETTKAIILIIPFVVAHYMLNIDYNNLKLYAVYFIIFSWAFVTVLYMTNRDFFIPIIAKIRKK</sequence>
<name>A0A679HHK8_BACT4</name>
<proteinExistence type="predicted"/>
<dbReference type="GO" id="GO:0005886">
    <property type="term" value="C:plasma membrane"/>
    <property type="evidence" value="ECO:0007669"/>
    <property type="project" value="UniProtKB-SubCell"/>
</dbReference>
<dbReference type="Proteomes" id="UP000500882">
    <property type="component" value="Chromosome"/>
</dbReference>
<evidence type="ECO:0000256" key="2">
    <source>
        <dbReference type="ARBA" id="ARBA00022475"/>
    </source>
</evidence>
<organism evidence="7 8">
    <name type="scientific">Bacteroides thetaiotaomicron</name>
    <dbReference type="NCBI Taxonomy" id="818"/>
    <lineage>
        <taxon>Bacteria</taxon>
        <taxon>Pseudomonadati</taxon>
        <taxon>Bacteroidota</taxon>
        <taxon>Bacteroidia</taxon>
        <taxon>Bacteroidales</taxon>
        <taxon>Bacteroidaceae</taxon>
        <taxon>Bacteroides</taxon>
    </lineage>
</organism>
<evidence type="ECO:0000256" key="3">
    <source>
        <dbReference type="ARBA" id="ARBA00022692"/>
    </source>
</evidence>
<feature type="transmembrane region" description="Helical" evidence="6">
    <location>
        <begin position="230"/>
        <end position="255"/>
    </location>
</feature>
<feature type="transmembrane region" description="Helical" evidence="6">
    <location>
        <begin position="427"/>
        <end position="446"/>
    </location>
</feature>
<evidence type="ECO:0000256" key="4">
    <source>
        <dbReference type="ARBA" id="ARBA00022989"/>
    </source>
</evidence>
<feature type="transmembrane region" description="Helical" evidence="6">
    <location>
        <begin position="364"/>
        <end position="382"/>
    </location>
</feature>
<feature type="transmembrane region" description="Helical" evidence="6">
    <location>
        <begin position="50"/>
        <end position="71"/>
    </location>
</feature>
<feature type="transmembrane region" description="Helical" evidence="6">
    <location>
        <begin position="128"/>
        <end position="156"/>
    </location>
</feature>
<dbReference type="AlphaFoldDB" id="A0A679HHK8"/>
<gene>
    <name evidence="7" type="ORF">BatF92_24580</name>
</gene>
<dbReference type="RefSeq" id="WP_232080049.1">
    <property type="nucleotide sequence ID" value="NZ_AP022660.1"/>
</dbReference>
<evidence type="ECO:0000256" key="6">
    <source>
        <dbReference type="SAM" id="Phobius"/>
    </source>
</evidence>
<dbReference type="PANTHER" id="PTHR30250:SF26">
    <property type="entry name" value="PSMA PROTEIN"/>
    <property type="match status" value="1"/>
</dbReference>
<feature type="transmembrane region" description="Helical" evidence="6">
    <location>
        <begin position="304"/>
        <end position="320"/>
    </location>
</feature>
<evidence type="ECO:0008006" key="9">
    <source>
        <dbReference type="Google" id="ProtNLM"/>
    </source>
</evidence>
<comment type="subcellular location">
    <subcellularLocation>
        <location evidence="1">Cell membrane</location>
        <topology evidence="1">Multi-pass membrane protein</topology>
    </subcellularLocation>
</comment>
<feature type="transmembrane region" description="Helical" evidence="6">
    <location>
        <begin position="91"/>
        <end position="116"/>
    </location>
</feature>
<feature type="transmembrane region" description="Helical" evidence="6">
    <location>
        <begin position="340"/>
        <end position="358"/>
    </location>
</feature>
<dbReference type="EMBL" id="AP022660">
    <property type="protein sequence ID" value="BCA50516.1"/>
    <property type="molecule type" value="Genomic_DNA"/>
</dbReference>
<keyword evidence="5 6" id="KW-0472">Membrane</keyword>
<dbReference type="InterPro" id="IPR050833">
    <property type="entry name" value="Poly_Biosynth_Transport"/>
</dbReference>
<keyword evidence="4 6" id="KW-1133">Transmembrane helix</keyword>
<feature type="transmembrane region" description="Helical" evidence="6">
    <location>
        <begin position="6"/>
        <end position="30"/>
    </location>
</feature>
<dbReference type="PANTHER" id="PTHR30250">
    <property type="entry name" value="PST FAMILY PREDICTED COLANIC ACID TRANSPORTER"/>
    <property type="match status" value="1"/>
</dbReference>
<evidence type="ECO:0000313" key="7">
    <source>
        <dbReference type="EMBL" id="BCA50516.1"/>
    </source>
</evidence>